<dbReference type="InterPro" id="IPR051173">
    <property type="entry name" value="Ca_channel_alpha-2/delta"/>
</dbReference>
<comment type="caution">
    <text evidence="1">The sequence shown here is derived from an EMBL/GenBank/DDBJ whole genome shotgun (WGS) entry which is preliminary data.</text>
</comment>
<reference evidence="1 2" key="1">
    <citation type="journal article" date="2022" name="Nat. Ecol. Evol.">
        <title>A masculinizing supergene underlies an exaggerated male reproductive morph in a spider.</title>
        <authorList>
            <person name="Hendrickx F."/>
            <person name="De Corte Z."/>
            <person name="Sonet G."/>
            <person name="Van Belleghem S.M."/>
            <person name="Kostlbacher S."/>
            <person name="Vangestel C."/>
        </authorList>
    </citation>
    <scope>NUCLEOTIDE SEQUENCE [LARGE SCALE GENOMIC DNA]</scope>
    <source>
        <strain evidence="1">W744_W776</strain>
    </source>
</reference>
<gene>
    <name evidence="1" type="ORF">JTE90_027913</name>
</gene>
<dbReference type="AlphaFoldDB" id="A0AAV6THZ4"/>
<dbReference type="EMBL" id="JAFNEN010004168">
    <property type="protein sequence ID" value="KAG8171313.1"/>
    <property type="molecule type" value="Genomic_DNA"/>
</dbReference>
<organism evidence="1 2">
    <name type="scientific">Oedothorax gibbosus</name>
    <dbReference type="NCBI Taxonomy" id="931172"/>
    <lineage>
        <taxon>Eukaryota</taxon>
        <taxon>Metazoa</taxon>
        <taxon>Ecdysozoa</taxon>
        <taxon>Arthropoda</taxon>
        <taxon>Chelicerata</taxon>
        <taxon>Arachnida</taxon>
        <taxon>Araneae</taxon>
        <taxon>Araneomorphae</taxon>
        <taxon>Entelegynae</taxon>
        <taxon>Araneoidea</taxon>
        <taxon>Linyphiidae</taxon>
        <taxon>Erigoninae</taxon>
        <taxon>Oedothorax</taxon>
    </lineage>
</organism>
<sequence>MISLTIISFNDTAKWTSCFDTLVQANRRNKQILSKSVDSIIDKKMANLSVGLDFAFKAFEKKYNANKTVRVFAYAIGPDPVPQDTLKEIACSNRGYFTEIQAMGAVRTKIQDYVKVLGRPLVLSSTRSFEWTNFYLDAMDLGMMTTVTLPVFNRTDMYVSN</sequence>
<accession>A0AAV6THZ4</accession>
<dbReference type="PANTHER" id="PTHR10166:SF67">
    <property type="entry name" value="VWFA DOMAIN-CONTAINING PROTEIN"/>
    <property type="match status" value="1"/>
</dbReference>
<protein>
    <submittedName>
        <fullName evidence="1">Uncharacterized protein</fullName>
    </submittedName>
</protein>
<dbReference type="InterPro" id="IPR036465">
    <property type="entry name" value="vWFA_dom_sf"/>
</dbReference>
<dbReference type="Gene3D" id="3.40.50.410">
    <property type="entry name" value="von Willebrand factor, type A domain"/>
    <property type="match status" value="1"/>
</dbReference>
<dbReference type="GO" id="GO:0005245">
    <property type="term" value="F:voltage-gated calcium channel activity"/>
    <property type="evidence" value="ECO:0007669"/>
    <property type="project" value="TreeGrafter"/>
</dbReference>
<dbReference type="GO" id="GO:0005891">
    <property type="term" value="C:voltage-gated calcium channel complex"/>
    <property type="evidence" value="ECO:0007669"/>
    <property type="project" value="TreeGrafter"/>
</dbReference>
<dbReference type="PANTHER" id="PTHR10166">
    <property type="entry name" value="VOLTAGE-DEPENDENT CALCIUM CHANNEL SUBUNIT ALPHA-2/DELTA-RELATED"/>
    <property type="match status" value="1"/>
</dbReference>
<name>A0AAV6THZ4_9ARAC</name>
<dbReference type="Proteomes" id="UP000827092">
    <property type="component" value="Unassembled WGS sequence"/>
</dbReference>
<evidence type="ECO:0000313" key="1">
    <source>
        <dbReference type="EMBL" id="KAG8171313.1"/>
    </source>
</evidence>
<evidence type="ECO:0000313" key="2">
    <source>
        <dbReference type="Proteomes" id="UP000827092"/>
    </source>
</evidence>
<proteinExistence type="predicted"/>
<keyword evidence="2" id="KW-1185">Reference proteome</keyword>